<evidence type="ECO:0000313" key="2">
    <source>
        <dbReference type="Proteomes" id="UP000263232"/>
    </source>
</evidence>
<dbReference type="EMBL" id="CP023434">
    <property type="protein sequence ID" value="AXY25314.1"/>
    <property type="molecule type" value="Genomic_DNA"/>
</dbReference>
<reference evidence="1 2" key="1">
    <citation type="submission" date="2017-09" db="EMBL/GenBank/DDBJ databases">
        <title>Complete genome sequence of Oxytococcus suis strain ZY16052.</title>
        <authorList>
            <person name="Li F."/>
        </authorList>
    </citation>
    <scope>NUCLEOTIDE SEQUENCE [LARGE SCALE GENOMIC DNA]</scope>
    <source>
        <strain evidence="1 2">ZY16052</strain>
    </source>
</reference>
<dbReference type="RefSeq" id="WP_118990227.1">
    <property type="nucleotide sequence ID" value="NZ_CP023434.1"/>
</dbReference>
<dbReference type="Proteomes" id="UP000263232">
    <property type="component" value="Chromosome"/>
</dbReference>
<keyword evidence="2" id="KW-1185">Reference proteome</keyword>
<dbReference type="AlphaFoldDB" id="A0A347WJQ7"/>
<proteinExistence type="predicted"/>
<gene>
    <name evidence="1" type="ORF">CL176_04495</name>
</gene>
<organism evidence="1 2">
    <name type="scientific">Suicoccus acidiformans</name>
    <dbReference type="NCBI Taxonomy" id="2036206"/>
    <lineage>
        <taxon>Bacteria</taxon>
        <taxon>Bacillati</taxon>
        <taxon>Bacillota</taxon>
        <taxon>Bacilli</taxon>
        <taxon>Lactobacillales</taxon>
        <taxon>Aerococcaceae</taxon>
        <taxon>Suicoccus</taxon>
    </lineage>
</organism>
<protein>
    <submittedName>
        <fullName evidence="1">Uncharacterized protein</fullName>
    </submittedName>
</protein>
<evidence type="ECO:0000313" key="1">
    <source>
        <dbReference type="EMBL" id="AXY25314.1"/>
    </source>
</evidence>
<sequence length="60" mass="7131">MDRRLLDELKKVRKALENIAKALEKANRMDEEFYKKEHGIGLKECTEPEIPDEVLKEYII</sequence>
<accession>A0A347WJQ7</accession>
<name>A0A347WJQ7_9LACT</name>
<dbReference type="KEGG" id="abae:CL176_04495"/>